<dbReference type="InterPro" id="IPR045179">
    <property type="entry name" value="YgfZ/GcvT"/>
</dbReference>
<dbReference type="SUPFAM" id="SSF101790">
    <property type="entry name" value="Aminomethyltransferase beta-barrel domain"/>
    <property type="match status" value="1"/>
</dbReference>
<feature type="domain" description="tRNA-modifying protein YgfZ-like beta-barrel" evidence="1">
    <location>
        <begin position="239"/>
        <end position="303"/>
    </location>
</feature>
<evidence type="ECO:0000259" key="1">
    <source>
        <dbReference type="Pfam" id="PF21130"/>
    </source>
</evidence>
<dbReference type="GO" id="GO:0016226">
    <property type="term" value="P:iron-sulfur cluster assembly"/>
    <property type="evidence" value="ECO:0007669"/>
    <property type="project" value="TreeGrafter"/>
</dbReference>
<dbReference type="SUPFAM" id="SSF103025">
    <property type="entry name" value="Folate-binding domain"/>
    <property type="match status" value="1"/>
</dbReference>
<dbReference type="Gene3D" id="2.40.30.160">
    <property type="match status" value="1"/>
</dbReference>
<dbReference type="NCBIfam" id="TIGR03317">
    <property type="entry name" value="ygfZ_signature"/>
    <property type="match status" value="1"/>
</dbReference>
<accession>A0A2S2E4A2</accession>
<dbReference type="InterPro" id="IPR017703">
    <property type="entry name" value="YgfZ/GCV_T_CS"/>
</dbReference>
<reference evidence="2 3" key="1">
    <citation type="submission" date="2018-05" db="EMBL/GenBank/DDBJ databases">
        <title>Salinimonas sp. HMF8227 Genome sequencing and assembly.</title>
        <authorList>
            <person name="Kang H."/>
            <person name="Kang J."/>
            <person name="Cha I."/>
            <person name="Kim H."/>
            <person name="Joh K."/>
        </authorList>
    </citation>
    <scope>NUCLEOTIDE SEQUENCE [LARGE SCALE GENOMIC DNA]</scope>
    <source>
        <strain evidence="2 3">HMF8227</strain>
    </source>
</reference>
<dbReference type="Gene3D" id="3.30.70.1630">
    <property type="match status" value="1"/>
</dbReference>
<keyword evidence="3" id="KW-1185">Reference proteome</keyword>
<dbReference type="EMBL" id="CP029347">
    <property type="protein sequence ID" value="AWL12463.1"/>
    <property type="molecule type" value="Genomic_DNA"/>
</dbReference>
<name>A0A2S2E4A2_9ALTE</name>
<dbReference type="InterPro" id="IPR048451">
    <property type="entry name" value="YgfZ_barrel"/>
</dbReference>
<dbReference type="KEGG" id="salh:HMF8227_01993"/>
<dbReference type="Proteomes" id="UP000245728">
    <property type="component" value="Chromosome"/>
</dbReference>
<dbReference type="PANTHER" id="PTHR22602:SF0">
    <property type="entry name" value="TRANSFERASE CAF17, MITOCHONDRIAL-RELATED"/>
    <property type="match status" value="1"/>
</dbReference>
<proteinExistence type="predicted"/>
<dbReference type="NCBIfam" id="NF007110">
    <property type="entry name" value="PRK09559.1"/>
    <property type="match status" value="1"/>
</dbReference>
<protein>
    <submittedName>
        <fullName evidence="2">tRNA-modifying protein YgfZ</fullName>
    </submittedName>
</protein>
<sequence>MTQSLPSTLTELPENLLCPLPQLGLIFLQGEEQIQYLQGQITNDANQMSHDTALLAAHCDFKGKSWSLFHGFLWQDQSVLVGHRGGLAASLPELKKYGVFSKVDIRDTSDQFRLYGGHGQELEQWLQLQFGSLPEKHLEVSASEHGAIIRFDQPRPRYLLMLTPQLADTLETALADSVADSALWQALDIQAGLPQVTDATSNEFVPQMMNVHALDGINFKKGCYMGQEVVARTKFLGRNKRAAFILKGEGRHELNPGDTLELQLGENWRRGGTVLSCAPLTAETWLLAVLAKDTESDAVLRSKANPEQQFSVQPLPYKLDDQ</sequence>
<dbReference type="AlphaFoldDB" id="A0A2S2E4A2"/>
<dbReference type="PANTHER" id="PTHR22602">
    <property type="entry name" value="TRANSFERASE CAF17, MITOCHONDRIAL-RELATED"/>
    <property type="match status" value="1"/>
</dbReference>
<dbReference type="RefSeq" id="WP_109340035.1">
    <property type="nucleotide sequence ID" value="NZ_CP029347.1"/>
</dbReference>
<dbReference type="InterPro" id="IPR029043">
    <property type="entry name" value="GcvT/YgfZ_C"/>
</dbReference>
<dbReference type="OrthoDB" id="9796287at2"/>
<organism evidence="2 3">
    <name type="scientific">Saliniradius amylolyticus</name>
    <dbReference type="NCBI Taxonomy" id="2183582"/>
    <lineage>
        <taxon>Bacteria</taxon>
        <taxon>Pseudomonadati</taxon>
        <taxon>Pseudomonadota</taxon>
        <taxon>Gammaproteobacteria</taxon>
        <taxon>Alteromonadales</taxon>
        <taxon>Alteromonadaceae</taxon>
        <taxon>Saliniradius</taxon>
    </lineage>
</organism>
<evidence type="ECO:0000313" key="2">
    <source>
        <dbReference type="EMBL" id="AWL12463.1"/>
    </source>
</evidence>
<gene>
    <name evidence="2" type="ORF">HMF8227_01993</name>
</gene>
<dbReference type="Pfam" id="PF21130">
    <property type="entry name" value="YgfZ_barrel"/>
    <property type="match status" value="1"/>
</dbReference>
<dbReference type="Gene3D" id="3.30.70.1400">
    <property type="entry name" value="Aminomethyltransferase beta-barrel domains"/>
    <property type="match status" value="1"/>
</dbReference>
<evidence type="ECO:0000313" key="3">
    <source>
        <dbReference type="Proteomes" id="UP000245728"/>
    </source>
</evidence>